<name>A0ABV2X2F3_9NOCA</name>
<accession>A0ABV2X2F3</accession>
<dbReference type="RefSeq" id="WP_357154455.1">
    <property type="nucleotide sequence ID" value="NZ_JBEYBF010000065.1"/>
</dbReference>
<proteinExistence type="predicted"/>
<evidence type="ECO:0000313" key="3">
    <source>
        <dbReference type="Proteomes" id="UP001550628"/>
    </source>
</evidence>
<keyword evidence="3" id="KW-1185">Reference proteome</keyword>
<reference evidence="2 3" key="1">
    <citation type="submission" date="2024-06" db="EMBL/GenBank/DDBJ databases">
        <title>The Natural Products Discovery Center: Release of the First 8490 Sequenced Strains for Exploring Actinobacteria Biosynthetic Diversity.</title>
        <authorList>
            <person name="Kalkreuter E."/>
            <person name="Kautsar S.A."/>
            <person name="Yang D."/>
            <person name="Bader C.D."/>
            <person name="Teijaro C.N."/>
            <person name="Fluegel L."/>
            <person name="Davis C.M."/>
            <person name="Simpson J.R."/>
            <person name="Lauterbach L."/>
            <person name="Steele A.D."/>
            <person name="Gui C."/>
            <person name="Meng S."/>
            <person name="Li G."/>
            <person name="Viehrig K."/>
            <person name="Ye F."/>
            <person name="Su P."/>
            <person name="Kiefer A.F."/>
            <person name="Nichols A."/>
            <person name="Cepeda A.J."/>
            <person name="Yan W."/>
            <person name="Fan B."/>
            <person name="Jiang Y."/>
            <person name="Adhikari A."/>
            <person name="Zheng C.-J."/>
            <person name="Schuster L."/>
            <person name="Cowan T.M."/>
            <person name="Smanski M.J."/>
            <person name="Chevrette M.G."/>
            <person name="De Carvalho L.P.S."/>
            <person name="Shen B."/>
        </authorList>
    </citation>
    <scope>NUCLEOTIDE SEQUENCE [LARGE SCALE GENOMIC DNA]</scope>
    <source>
        <strain evidence="2 3">NPDC019708</strain>
    </source>
</reference>
<sequence length="59" mass="6538">MLELFDAVGVGVERDHSVAGPDGQHSGGQTDETAADHRDPHRNSRRLHARHRKQWNASA</sequence>
<gene>
    <name evidence="2" type="ORF">ABZ510_36545</name>
</gene>
<organism evidence="2 3">
    <name type="scientific">Nocardia rhamnosiphila</name>
    <dbReference type="NCBI Taxonomy" id="426716"/>
    <lineage>
        <taxon>Bacteria</taxon>
        <taxon>Bacillati</taxon>
        <taxon>Actinomycetota</taxon>
        <taxon>Actinomycetes</taxon>
        <taxon>Mycobacteriales</taxon>
        <taxon>Nocardiaceae</taxon>
        <taxon>Nocardia</taxon>
    </lineage>
</organism>
<dbReference type="EMBL" id="JBEYBF010000065">
    <property type="protein sequence ID" value="MEU1957344.1"/>
    <property type="molecule type" value="Genomic_DNA"/>
</dbReference>
<evidence type="ECO:0000256" key="1">
    <source>
        <dbReference type="SAM" id="MobiDB-lite"/>
    </source>
</evidence>
<protein>
    <submittedName>
        <fullName evidence="2">Uncharacterized protein</fullName>
    </submittedName>
</protein>
<feature type="compositionally biased region" description="Basic residues" evidence="1">
    <location>
        <begin position="43"/>
        <end position="59"/>
    </location>
</feature>
<evidence type="ECO:0000313" key="2">
    <source>
        <dbReference type="EMBL" id="MEU1957344.1"/>
    </source>
</evidence>
<comment type="caution">
    <text evidence="2">The sequence shown here is derived from an EMBL/GenBank/DDBJ whole genome shotgun (WGS) entry which is preliminary data.</text>
</comment>
<dbReference type="Proteomes" id="UP001550628">
    <property type="component" value="Unassembled WGS sequence"/>
</dbReference>
<feature type="region of interest" description="Disordered" evidence="1">
    <location>
        <begin position="13"/>
        <end position="59"/>
    </location>
</feature>